<dbReference type="PROSITE" id="PS51257">
    <property type="entry name" value="PROKAR_LIPOPROTEIN"/>
    <property type="match status" value="1"/>
</dbReference>
<accession>A0ABR3GA00</accession>
<feature type="signal peptide" evidence="6">
    <location>
        <begin position="1"/>
        <end position="21"/>
    </location>
</feature>
<feature type="chain" id="PRO_5047090040" description="AA9 family lytic polysaccharide monooxygenase" evidence="6">
    <location>
        <begin position="22"/>
        <end position="226"/>
    </location>
</feature>
<dbReference type="Gene3D" id="2.70.50.70">
    <property type="match status" value="1"/>
</dbReference>
<proteinExistence type="predicted"/>
<evidence type="ECO:0000256" key="5">
    <source>
        <dbReference type="RuleBase" id="RU368122"/>
    </source>
</evidence>
<evidence type="ECO:0000259" key="7">
    <source>
        <dbReference type="Pfam" id="PF03443"/>
    </source>
</evidence>
<keyword evidence="9" id="KW-1185">Reference proteome</keyword>
<evidence type="ECO:0000313" key="8">
    <source>
        <dbReference type="EMBL" id="KAL0632633.1"/>
    </source>
</evidence>
<name>A0ABR3GA00_9PEZI</name>
<evidence type="ECO:0000256" key="4">
    <source>
        <dbReference type="ARBA" id="ARBA00023157"/>
    </source>
</evidence>
<comment type="cofactor">
    <cofactor evidence="1">
        <name>Cu(2+)</name>
        <dbReference type="ChEBI" id="CHEBI:29036"/>
    </cofactor>
</comment>
<comment type="catalytic activity">
    <reaction evidence="5">
        <text>[(1-&gt;4)-beta-D-glucosyl]n+m + reduced acceptor + O2 = 4-dehydro-beta-D-glucosyl-[(1-&gt;4)-beta-D-glucosyl]n-1 + [(1-&gt;4)-beta-D-glucosyl]m + acceptor + H2O.</text>
        <dbReference type="EC" id="1.14.99.56"/>
    </reaction>
</comment>
<evidence type="ECO:0000256" key="6">
    <source>
        <dbReference type="SAM" id="SignalP"/>
    </source>
</evidence>
<reference evidence="8 9" key="1">
    <citation type="submission" date="2024-02" db="EMBL/GenBank/DDBJ databases">
        <title>Discinaceae phylogenomics.</title>
        <authorList>
            <person name="Dirks A.C."/>
            <person name="James T.Y."/>
        </authorList>
    </citation>
    <scope>NUCLEOTIDE SEQUENCE [LARGE SCALE GENOMIC DNA]</scope>
    <source>
        <strain evidence="8 9">ACD0624</strain>
    </source>
</reference>
<comment type="caution">
    <text evidence="8">The sequence shown here is derived from an EMBL/GenBank/DDBJ whole genome shotgun (WGS) entry which is preliminary data.</text>
</comment>
<keyword evidence="5" id="KW-0119">Carbohydrate metabolism</keyword>
<keyword evidence="5" id="KW-0136">Cellulose degradation</keyword>
<feature type="domain" description="Auxiliary Activity family 9 catalytic" evidence="7">
    <location>
        <begin position="22"/>
        <end position="215"/>
    </location>
</feature>
<keyword evidence="5" id="KW-0624">Polysaccharide degradation</keyword>
<evidence type="ECO:0000256" key="2">
    <source>
        <dbReference type="ARBA" id="ARBA00004613"/>
    </source>
</evidence>
<dbReference type="InterPro" id="IPR049892">
    <property type="entry name" value="AA9"/>
</dbReference>
<comment type="subcellular location">
    <subcellularLocation>
        <location evidence="2 5">Secreted</location>
    </subcellularLocation>
</comment>
<evidence type="ECO:0000313" key="9">
    <source>
        <dbReference type="Proteomes" id="UP001447188"/>
    </source>
</evidence>
<dbReference type="CDD" id="cd21175">
    <property type="entry name" value="LPMO_AA9"/>
    <property type="match status" value="1"/>
</dbReference>
<dbReference type="EC" id="1.14.99.56" evidence="5"/>
<dbReference type="PANTHER" id="PTHR33353:SF11">
    <property type="entry name" value="GLYCOSYLHYDROLASE FAMILY 61-7 PROTEIN"/>
    <property type="match status" value="1"/>
</dbReference>
<gene>
    <name evidence="8" type="ORF">Q9L58_008481</name>
</gene>
<keyword evidence="4 5" id="KW-1015">Disulfide bond</keyword>
<dbReference type="InterPro" id="IPR005103">
    <property type="entry name" value="AA9_LPMO"/>
</dbReference>
<dbReference type="Pfam" id="PF03443">
    <property type="entry name" value="AA9"/>
    <property type="match status" value="1"/>
</dbReference>
<sequence>MKFNGLAVAVILAACSDVAYAHYRFAWLTAGGVKGTEYQNIRKNTNMNSPVTITTSNDIRCNVGASGTGTVTKSVASGSSVTFTLDTPVYHQGPIIWYLGKAPAGQTAASWDGSGANWVKFKQEGPTFSNGASTWPMTGTYTANIPTTLPSGDYLLRIEQIAIHNPGSPPQFYISCAQITVTGGGTANPAKFSIPGHIKDNDPGITVNIYNNFQSYTFPGPALFSG</sequence>
<dbReference type="Proteomes" id="UP001447188">
    <property type="component" value="Unassembled WGS sequence"/>
</dbReference>
<evidence type="ECO:0000256" key="3">
    <source>
        <dbReference type="ARBA" id="ARBA00022525"/>
    </source>
</evidence>
<organism evidence="8 9">
    <name type="scientific">Discina gigas</name>
    <dbReference type="NCBI Taxonomy" id="1032678"/>
    <lineage>
        <taxon>Eukaryota</taxon>
        <taxon>Fungi</taxon>
        <taxon>Dikarya</taxon>
        <taxon>Ascomycota</taxon>
        <taxon>Pezizomycotina</taxon>
        <taxon>Pezizomycetes</taxon>
        <taxon>Pezizales</taxon>
        <taxon>Discinaceae</taxon>
        <taxon>Discina</taxon>
    </lineage>
</organism>
<protein>
    <recommendedName>
        <fullName evidence="5">AA9 family lytic polysaccharide monooxygenase</fullName>
        <ecNumber evidence="5">1.14.99.56</ecNumber>
    </recommendedName>
    <alternativeName>
        <fullName evidence="5">Endo-beta-1,4-glucanase</fullName>
    </alternativeName>
    <alternativeName>
        <fullName evidence="5">Glycosyl hydrolase 61 family protein</fullName>
    </alternativeName>
</protein>
<evidence type="ECO:0000256" key="1">
    <source>
        <dbReference type="ARBA" id="ARBA00001973"/>
    </source>
</evidence>
<keyword evidence="3 5" id="KW-0964">Secreted</keyword>
<dbReference type="PANTHER" id="PTHR33353">
    <property type="entry name" value="PUTATIVE (AFU_ORTHOLOGUE AFUA_1G12560)-RELATED"/>
    <property type="match status" value="1"/>
</dbReference>
<keyword evidence="6" id="KW-0732">Signal</keyword>
<comment type="function">
    <text evidence="5">Lytic polysaccharide monooxygenase (LMPO) that depolymerizes crystalline and amorphous polysaccharides via the oxidation of scissile alpha- or beta-(1-4)-glycosidic bonds, yielding C1 and/or C4 oxidation products. Catalysis by LPMOs requires the reduction of the active-site copper from Cu(II) to Cu(I) by a reducing agent and H(2)O(2) or O(2) as a cosubstrate.</text>
</comment>
<comment type="domain">
    <text evidence="5">Has a modular structure: an endo-beta-1,4-glucanase catalytic module at the N-terminus, a linker rich in serines and threonines, and a C-terminal carbohydrate-binding module (CBM).</text>
</comment>
<dbReference type="EMBL" id="JBBBZM010000159">
    <property type="protein sequence ID" value="KAL0632633.1"/>
    <property type="molecule type" value="Genomic_DNA"/>
</dbReference>